<dbReference type="AlphaFoldDB" id="A0A6J6WL62"/>
<evidence type="ECO:0000256" key="1">
    <source>
        <dbReference type="SAM" id="MobiDB-lite"/>
    </source>
</evidence>
<organism evidence="2">
    <name type="scientific">freshwater metagenome</name>
    <dbReference type="NCBI Taxonomy" id="449393"/>
    <lineage>
        <taxon>unclassified sequences</taxon>
        <taxon>metagenomes</taxon>
        <taxon>ecological metagenomes</taxon>
    </lineage>
</organism>
<feature type="compositionally biased region" description="Basic and acidic residues" evidence="1">
    <location>
        <begin position="169"/>
        <end position="180"/>
    </location>
</feature>
<accession>A0A6J6WL62</accession>
<proteinExistence type="predicted"/>
<name>A0A6J6WL62_9ZZZZ</name>
<feature type="region of interest" description="Disordered" evidence="1">
    <location>
        <begin position="169"/>
        <end position="194"/>
    </location>
</feature>
<gene>
    <name evidence="2" type="ORF">UFOPK2992_00069</name>
</gene>
<feature type="compositionally biased region" description="Low complexity" evidence="1">
    <location>
        <begin position="182"/>
        <end position="194"/>
    </location>
</feature>
<sequence>MPPRAAKKYTTIDTIEHHDGLIALRDLLTNEITAAVGTDQASSVAALARQLQSVITELALDDSHPRLCAIRDCLNAELALGPSPAAVAAIGRQVQSVLGAISTAPQVSNVPDHLERIAMQRERRRAGNPMTEEEIKVLRDAADAEEARLRGDGRMPSKVRELEARRAARFEAEGVDDPHAKPLPSSSTKPPTRK</sequence>
<reference evidence="2" key="1">
    <citation type="submission" date="2020-05" db="EMBL/GenBank/DDBJ databases">
        <authorList>
            <person name="Chiriac C."/>
            <person name="Salcher M."/>
            <person name="Ghai R."/>
            <person name="Kavagutti S V."/>
        </authorList>
    </citation>
    <scope>NUCLEOTIDE SEQUENCE</scope>
</reference>
<protein>
    <submittedName>
        <fullName evidence="2">Unannotated protein</fullName>
    </submittedName>
</protein>
<evidence type="ECO:0000313" key="2">
    <source>
        <dbReference type="EMBL" id="CAB4785921.1"/>
    </source>
</evidence>
<dbReference type="EMBL" id="CAFAAI010000004">
    <property type="protein sequence ID" value="CAB4785921.1"/>
    <property type="molecule type" value="Genomic_DNA"/>
</dbReference>